<gene>
    <name evidence="1" type="ORF">TTAC_LOCUS5546</name>
</gene>
<protein>
    <submittedName>
        <fullName evidence="1 3">Uncharacterized protein</fullName>
    </submittedName>
</protein>
<dbReference type="OrthoDB" id="9978460at2759"/>
<evidence type="ECO:0000313" key="3">
    <source>
        <dbReference type="WBParaSite" id="TTAC_0000556101-mRNA-1"/>
    </source>
</evidence>
<proteinExistence type="predicted"/>
<dbReference type="EMBL" id="UYWX01007926">
    <property type="protein sequence ID" value="VDM27200.1"/>
    <property type="molecule type" value="Genomic_DNA"/>
</dbReference>
<dbReference type="AlphaFoldDB" id="A0A0R3WXS1"/>
<evidence type="ECO:0000313" key="2">
    <source>
        <dbReference type="Proteomes" id="UP000274429"/>
    </source>
</evidence>
<evidence type="ECO:0000313" key="1">
    <source>
        <dbReference type="EMBL" id="VDM27200.1"/>
    </source>
</evidence>
<reference evidence="1 2" key="2">
    <citation type="submission" date="2018-11" db="EMBL/GenBank/DDBJ databases">
        <authorList>
            <consortium name="Pathogen Informatics"/>
        </authorList>
    </citation>
    <scope>NUCLEOTIDE SEQUENCE [LARGE SCALE GENOMIC DNA]</scope>
</reference>
<reference evidence="3" key="1">
    <citation type="submission" date="2017-02" db="UniProtKB">
        <authorList>
            <consortium name="WormBaseParasite"/>
        </authorList>
    </citation>
    <scope>IDENTIFICATION</scope>
</reference>
<organism evidence="3">
    <name type="scientific">Hydatigena taeniaeformis</name>
    <name type="common">Feline tapeworm</name>
    <name type="synonym">Taenia taeniaeformis</name>
    <dbReference type="NCBI Taxonomy" id="6205"/>
    <lineage>
        <taxon>Eukaryota</taxon>
        <taxon>Metazoa</taxon>
        <taxon>Spiralia</taxon>
        <taxon>Lophotrochozoa</taxon>
        <taxon>Platyhelminthes</taxon>
        <taxon>Cestoda</taxon>
        <taxon>Eucestoda</taxon>
        <taxon>Cyclophyllidea</taxon>
        <taxon>Taeniidae</taxon>
        <taxon>Hydatigera</taxon>
    </lineage>
</organism>
<keyword evidence="2" id="KW-1185">Reference proteome</keyword>
<dbReference type="Proteomes" id="UP000274429">
    <property type="component" value="Unassembled WGS sequence"/>
</dbReference>
<accession>A0A0R3WXS1</accession>
<dbReference type="WBParaSite" id="TTAC_0000556101-mRNA-1">
    <property type="protein sequence ID" value="TTAC_0000556101-mRNA-1"/>
    <property type="gene ID" value="TTAC_0000556101"/>
</dbReference>
<name>A0A0R3WXS1_HYDTA</name>
<sequence length="85" mass="9081">MDEMSVGVSLRPKYGCNAHAEFILNVSAPHTPHSTAAVTATLHATSFEALTTSLLMMLAQFPIKAGTQQHLRGEVPTATEFGTQL</sequence>